<evidence type="ECO:0000256" key="4">
    <source>
        <dbReference type="ARBA" id="ARBA00022741"/>
    </source>
</evidence>
<keyword evidence="1" id="KW-0813">Transport</keyword>
<accession>A0A7X0SJT5</accession>
<reference evidence="11 12" key="1">
    <citation type="submission" date="2020-08" db="EMBL/GenBank/DDBJ databases">
        <title>Cohnella phylogeny.</title>
        <authorList>
            <person name="Dunlap C."/>
        </authorList>
    </citation>
    <scope>NUCLEOTIDE SEQUENCE [LARGE SCALE GENOMIC DNA]</scope>
    <source>
        <strain evidence="11 12">CBP 2801</strain>
    </source>
</reference>
<comment type="caution">
    <text evidence="11">The sequence shown here is derived from an EMBL/GenBank/DDBJ whole genome shotgun (WGS) entry which is preliminary data.</text>
</comment>
<dbReference type="PANTHER" id="PTHR42781:SF4">
    <property type="entry name" value="SPERMIDINE_PUTRESCINE IMPORT ATP-BINDING PROTEIN POTA"/>
    <property type="match status" value="1"/>
</dbReference>
<protein>
    <submittedName>
        <fullName evidence="11">ABC transporter ATP-binding protein</fullName>
    </submittedName>
</protein>
<dbReference type="CDD" id="cd03259">
    <property type="entry name" value="ABC_Carb_Solutes_like"/>
    <property type="match status" value="1"/>
</dbReference>
<keyword evidence="6" id="KW-1278">Translocase</keyword>
<dbReference type="InterPro" id="IPR027417">
    <property type="entry name" value="P-loop_NTPase"/>
</dbReference>
<evidence type="ECO:0000256" key="1">
    <source>
        <dbReference type="ARBA" id="ARBA00022448"/>
    </source>
</evidence>
<dbReference type="AlphaFoldDB" id="A0A7X0SJT5"/>
<evidence type="ECO:0000256" key="3">
    <source>
        <dbReference type="ARBA" id="ARBA00022496"/>
    </source>
</evidence>
<evidence type="ECO:0000256" key="5">
    <source>
        <dbReference type="ARBA" id="ARBA00022840"/>
    </source>
</evidence>
<dbReference type="FunFam" id="3.40.50.300:FF:000133">
    <property type="entry name" value="Spermidine/putrescine import ATP-binding protein PotA"/>
    <property type="match status" value="1"/>
</dbReference>
<organism evidence="11 12">
    <name type="scientific">Cohnella zeiphila</name>
    <dbReference type="NCBI Taxonomy" id="2761120"/>
    <lineage>
        <taxon>Bacteria</taxon>
        <taxon>Bacillati</taxon>
        <taxon>Bacillota</taxon>
        <taxon>Bacilli</taxon>
        <taxon>Bacillales</taxon>
        <taxon>Paenibacillaceae</taxon>
        <taxon>Cohnella</taxon>
    </lineage>
</organism>
<keyword evidence="9" id="KW-0472">Membrane</keyword>
<evidence type="ECO:0000313" key="11">
    <source>
        <dbReference type="EMBL" id="MBB6731269.1"/>
    </source>
</evidence>
<dbReference type="InterPro" id="IPR015853">
    <property type="entry name" value="ABC_transpr_FbpC"/>
</dbReference>
<evidence type="ECO:0000256" key="7">
    <source>
        <dbReference type="ARBA" id="ARBA00023004"/>
    </source>
</evidence>
<evidence type="ECO:0000256" key="8">
    <source>
        <dbReference type="ARBA" id="ARBA00023065"/>
    </source>
</evidence>
<keyword evidence="7" id="KW-0408">Iron</keyword>
<evidence type="ECO:0000256" key="6">
    <source>
        <dbReference type="ARBA" id="ARBA00022967"/>
    </source>
</evidence>
<dbReference type="SMART" id="SM00382">
    <property type="entry name" value="AAA"/>
    <property type="match status" value="1"/>
</dbReference>
<keyword evidence="5 11" id="KW-0067">ATP-binding</keyword>
<dbReference type="InterPro" id="IPR050093">
    <property type="entry name" value="ABC_SmlMolc_Importer"/>
</dbReference>
<gene>
    <name evidence="11" type="ORF">H7C18_10155</name>
</gene>
<dbReference type="InterPro" id="IPR017871">
    <property type="entry name" value="ABC_transporter-like_CS"/>
</dbReference>
<dbReference type="GO" id="GO:0015408">
    <property type="term" value="F:ABC-type ferric iron transporter activity"/>
    <property type="evidence" value="ECO:0007669"/>
    <property type="project" value="InterPro"/>
</dbReference>
<evidence type="ECO:0000256" key="2">
    <source>
        <dbReference type="ARBA" id="ARBA00022475"/>
    </source>
</evidence>
<keyword evidence="2" id="KW-1003">Cell membrane</keyword>
<dbReference type="InterPro" id="IPR003439">
    <property type="entry name" value="ABC_transporter-like_ATP-bd"/>
</dbReference>
<keyword evidence="12" id="KW-1185">Reference proteome</keyword>
<dbReference type="GO" id="GO:0005524">
    <property type="term" value="F:ATP binding"/>
    <property type="evidence" value="ECO:0007669"/>
    <property type="project" value="UniProtKB-KW"/>
</dbReference>
<dbReference type="Pfam" id="PF00005">
    <property type="entry name" value="ABC_tran"/>
    <property type="match status" value="1"/>
</dbReference>
<name>A0A7X0SJT5_9BACL</name>
<dbReference type="GO" id="GO:0016887">
    <property type="term" value="F:ATP hydrolysis activity"/>
    <property type="evidence" value="ECO:0007669"/>
    <property type="project" value="InterPro"/>
</dbReference>
<dbReference type="InterPro" id="IPR003593">
    <property type="entry name" value="AAA+_ATPase"/>
</dbReference>
<dbReference type="Gene3D" id="3.40.50.300">
    <property type="entry name" value="P-loop containing nucleotide triphosphate hydrolases"/>
    <property type="match status" value="1"/>
</dbReference>
<keyword evidence="3" id="KW-0410">Iron transport</keyword>
<proteinExistence type="predicted"/>
<dbReference type="GO" id="GO:0005886">
    <property type="term" value="C:plasma membrane"/>
    <property type="evidence" value="ECO:0007669"/>
    <property type="project" value="UniProtKB-ARBA"/>
</dbReference>
<dbReference type="PANTHER" id="PTHR42781">
    <property type="entry name" value="SPERMIDINE/PUTRESCINE IMPORT ATP-BINDING PROTEIN POTA"/>
    <property type="match status" value="1"/>
</dbReference>
<evidence type="ECO:0000259" key="10">
    <source>
        <dbReference type="PROSITE" id="PS50893"/>
    </source>
</evidence>
<dbReference type="Proteomes" id="UP000564644">
    <property type="component" value="Unassembled WGS sequence"/>
</dbReference>
<keyword evidence="4" id="KW-0547">Nucleotide-binding</keyword>
<dbReference type="GO" id="GO:0032991">
    <property type="term" value="C:protein-containing complex"/>
    <property type="evidence" value="ECO:0007669"/>
    <property type="project" value="UniProtKB-ARBA"/>
</dbReference>
<keyword evidence="8" id="KW-0406">Ion transport</keyword>
<dbReference type="EMBL" id="JACJVO010000010">
    <property type="protein sequence ID" value="MBB6731269.1"/>
    <property type="molecule type" value="Genomic_DNA"/>
</dbReference>
<dbReference type="PROSITE" id="PS50893">
    <property type="entry name" value="ABC_TRANSPORTER_2"/>
    <property type="match status" value="1"/>
</dbReference>
<sequence length="373" mass="40604">MDPILEVVDLQKKYGGQTALAGIGFSVSPGEIISVLGPSGCGKSTLLQLIAGLQQPDGGEIRLRGETVSSGSRFVPPEKRRINMVFQDYALWPHMTVYDNISYGLKRKKNSAADIKEKVSELLAMLHLESFAQRLPAQLSGGQQQRVAIARALATEPDLLLLDEPLSNLDMRLRIEMRTEMSYLFRRLGTTVFHVTHDPEEAFAMADRLVMMRNGAIDQIDRPHACYRLPATPSAASLLGAGNRLEGESMFEEGVPALQIGSTIVRGASPVVWNNRMKQAEALFRPDAASWETAIGAEADEVAAAAESSANSPFNRIAARVVHSSFEGNRWRVLAEGAPGRRLALFHHEPLASGTTGHLVVPVADTFLYPLPG</sequence>
<evidence type="ECO:0000313" key="12">
    <source>
        <dbReference type="Proteomes" id="UP000564644"/>
    </source>
</evidence>
<dbReference type="PROSITE" id="PS00211">
    <property type="entry name" value="ABC_TRANSPORTER_1"/>
    <property type="match status" value="1"/>
</dbReference>
<feature type="domain" description="ABC transporter" evidence="10">
    <location>
        <begin position="5"/>
        <end position="239"/>
    </location>
</feature>
<evidence type="ECO:0000256" key="9">
    <source>
        <dbReference type="ARBA" id="ARBA00023136"/>
    </source>
</evidence>
<dbReference type="RefSeq" id="WP_185128939.1">
    <property type="nucleotide sequence ID" value="NZ_JACJVO010000010.1"/>
</dbReference>
<dbReference type="SUPFAM" id="SSF52540">
    <property type="entry name" value="P-loop containing nucleoside triphosphate hydrolases"/>
    <property type="match status" value="1"/>
</dbReference>